<dbReference type="RefSeq" id="WP_307242414.1">
    <property type="nucleotide sequence ID" value="NZ_JAUSQZ010000001.1"/>
</dbReference>
<dbReference type="PANTHER" id="PTHR30383">
    <property type="entry name" value="THIOESTERASE 1/PROTEASE 1/LYSOPHOSPHOLIPASE L1"/>
    <property type="match status" value="1"/>
</dbReference>
<proteinExistence type="predicted"/>
<protein>
    <submittedName>
        <fullName evidence="3">Lysophospholipase L1-like esterase</fullName>
    </submittedName>
</protein>
<name>A0ABT9P2U3_9ACTN</name>
<dbReference type="InterPro" id="IPR051532">
    <property type="entry name" value="Ester_Hydrolysis_Enzymes"/>
</dbReference>
<dbReference type="Gene3D" id="3.40.50.1110">
    <property type="entry name" value="SGNH hydrolase"/>
    <property type="match status" value="1"/>
</dbReference>
<dbReference type="InterPro" id="IPR013830">
    <property type="entry name" value="SGNH_hydro"/>
</dbReference>
<keyword evidence="4" id="KW-1185">Reference proteome</keyword>
<evidence type="ECO:0000256" key="1">
    <source>
        <dbReference type="SAM" id="MobiDB-lite"/>
    </source>
</evidence>
<accession>A0ABT9P2U3</accession>
<dbReference type="PANTHER" id="PTHR30383:SF5">
    <property type="entry name" value="SGNH HYDROLASE-TYPE ESTERASE DOMAIN-CONTAINING PROTEIN"/>
    <property type="match status" value="1"/>
</dbReference>
<dbReference type="SUPFAM" id="SSF52266">
    <property type="entry name" value="SGNH hydrolase"/>
    <property type="match status" value="1"/>
</dbReference>
<evidence type="ECO:0000313" key="3">
    <source>
        <dbReference type="EMBL" id="MDP9826983.1"/>
    </source>
</evidence>
<dbReference type="Pfam" id="PF13472">
    <property type="entry name" value="Lipase_GDSL_2"/>
    <property type="match status" value="1"/>
</dbReference>
<dbReference type="InterPro" id="IPR036514">
    <property type="entry name" value="SGNH_hydro_sf"/>
</dbReference>
<dbReference type="Proteomes" id="UP001235712">
    <property type="component" value="Unassembled WGS sequence"/>
</dbReference>
<feature type="domain" description="SGNH hydrolase-type esterase" evidence="2">
    <location>
        <begin position="128"/>
        <end position="282"/>
    </location>
</feature>
<evidence type="ECO:0000259" key="2">
    <source>
        <dbReference type="Pfam" id="PF13472"/>
    </source>
</evidence>
<sequence>MLSAGVVVGVVVSGGFSGEGSSSAAAASPEPSASVSAAPSASASPQVSASPGVSPQASADAVPGAGVTSDVTGKTYSAAQSEAAEKAAGSATTTESGGIVTYRGQALSDLTVVPPERTDGVLRLTVGLGDSITYRQGSWFRRVCGSGVIHTCRDSGIRGDTTEGMVKRLQTDVLDLHPEVVTVMAGTNDMLHDMTTAQSMRNIHRIVTRIQDSGSIVVLCTIAPRNATPKQAAALNKAIRAYARNHDVPLLDTYPLLAAWNGRFKAGLSNDGVHPNTRGMKLMADFAETNLPRLIASAK</sequence>
<organism evidence="3 4">
    <name type="scientific">Kineosporia succinea</name>
    <dbReference type="NCBI Taxonomy" id="84632"/>
    <lineage>
        <taxon>Bacteria</taxon>
        <taxon>Bacillati</taxon>
        <taxon>Actinomycetota</taxon>
        <taxon>Actinomycetes</taxon>
        <taxon>Kineosporiales</taxon>
        <taxon>Kineosporiaceae</taxon>
        <taxon>Kineosporia</taxon>
    </lineage>
</organism>
<feature type="compositionally biased region" description="Low complexity" evidence="1">
    <location>
        <begin position="19"/>
        <end position="55"/>
    </location>
</feature>
<feature type="region of interest" description="Disordered" evidence="1">
    <location>
        <begin position="19"/>
        <end position="67"/>
    </location>
</feature>
<dbReference type="EMBL" id="JAUSQZ010000001">
    <property type="protein sequence ID" value="MDP9826983.1"/>
    <property type="molecule type" value="Genomic_DNA"/>
</dbReference>
<reference evidence="3 4" key="1">
    <citation type="submission" date="2023-07" db="EMBL/GenBank/DDBJ databases">
        <title>Sequencing the genomes of 1000 actinobacteria strains.</title>
        <authorList>
            <person name="Klenk H.-P."/>
        </authorList>
    </citation>
    <scope>NUCLEOTIDE SEQUENCE [LARGE SCALE GENOMIC DNA]</scope>
    <source>
        <strain evidence="3 4">DSM 44388</strain>
    </source>
</reference>
<comment type="caution">
    <text evidence="3">The sequence shown here is derived from an EMBL/GenBank/DDBJ whole genome shotgun (WGS) entry which is preliminary data.</text>
</comment>
<gene>
    <name evidence="3" type="ORF">J2S57_002732</name>
</gene>
<evidence type="ECO:0000313" key="4">
    <source>
        <dbReference type="Proteomes" id="UP001235712"/>
    </source>
</evidence>